<protein>
    <submittedName>
        <fullName evidence="1">Uncharacterized protein</fullName>
    </submittedName>
</protein>
<proteinExistence type="predicted"/>
<evidence type="ECO:0000313" key="1">
    <source>
        <dbReference type="EMBL" id="KRY91378.1"/>
    </source>
</evidence>
<feature type="non-terminal residue" evidence="1">
    <location>
        <position position="1"/>
    </location>
</feature>
<evidence type="ECO:0000313" key="2">
    <source>
        <dbReference type="Proteomes" id="UP000054995"/>
    </source>
</evidence>
<reference evidence="1 2" key="1">
    <citation type="submission" date="2015-01" db="EMBL/GenBank/DDBJ databases">
        <title>Evolution of Trichinella species and genotypes.</title>
        <authorList>
            <person name="Korhonen P.K."/>
            <person name="Edoardo P."/>
            <person name="Giuseppe L.R."/>
            <person name="Gasser R.B."/>
        </authorList>
    </citation>
    <scope>NUCLEOTIDE SEQUENCE [LARGE SCALE GENOMIC DNA]</scope>
    <source>
        <strain evidence="1">ISS470</strain>
    </source>
</reference>
<sequence>LSGGAGFGGPSENLFILFWRNSKTMRAVVNDHRIFLSVGAVISVIGVEQLLFSTSFSFVQFFLKLCSRYRLFIGYVFSA</sequence>
<comment type="caution">
    <text evidence="1">The sequence shown here is derived from an EMBL/GenBank/DDBJ whole genome shotgun (WGS) entry which is preliminary data.</text>
</comment>
<gene>
    <name evidence="1" type="ORF">T4D_9429</name>
</gene>
<accession>A0A0V1FZP6</accession>
<keyword evidence="2" id="KW-1185">Reference proteome</keyword>
<name>A0A0V1FZP6_TRIPS</name>
<organism evidence="1 2">
    <name type="scientific">Trichinella pseudospiralis</name>
    <name type="common">Parasitic roundworm</name>
    <dbReference type="NCBI Taxonomy" id="6337"/>
    <lineage>
        <taxon>Eukaryota</taxon>
        <taxon>Metazoa</taxon>
        <taxon>Ecdysozoa</taxon>
        <taxon>Nematoda</taxon>
        <taxon>Enoplea</taxon>
        <taxon>Dorylaimia</taxon>
        <taxon>Trichinellida</taxon>
        <taxon>Trichinellidae</taxon>
        <taxon>Trichinella</taxon>
    </lineage>
</organism>
<dbReference type="Proteomes" id="UP000054995">
    <property type="component" value="Unassembled WGS sequence"/>
</dbReference>
<dbReference type="EMBL" id="JYDT01000014">
    <property type="protein sequence ID" value="KRY91378.1"/>
    <property type="molecule type" value="Genomic_DNA"/>
</dbReference>